<keyword evidence="1 5" id="KW-0285">Flavoprotein</keyword>
<dbReference type="PRINTS" id="PR00368">
    <property type="entry name" value="FADPNR"/>
</dbReference>
<evidence type="ECO:0000256" key="4">
    <source>
        <dbReference type="ARBA" id="ARBA00023002"/>
    </source>
</evidence>
<comment type="caution">
    <text evidence="7">The sequence shown here is derived from an EMBL/GenBank/DDBJ whole genome shotgun (WGS) entry which is preliminary data.</text>
</comment>
<feature type="binding site" evidence="5">
    <location>
        <position position="361"/>
    </location>
    <ligand>
        <name>FAD</name>
        <dbReference type="ChEBI" id="CHEBI:57692"/>
    </ligand>
</feature>
<comment type="catalytic activity">
    <reaction evidence="5">
        <text>2 reduced [2Fe-2S]-[ferredoxin] + NADP(+) + H(+) = 2 oxidized [2Fe-2S]-[ferredoxin] + NADPH</text>
        <dbReference type="Rhea" id="RHEA:20125"/>
        <dbReference type="Rhea" id="RHEA-COMP:10000"/>
        <dbReference type="Rhea" id="RHEA-COMP:10001"/>
        <dbReference type="ChEBI" id="CHEBI:15378"/>
        <dbReference type="ChEBI" id="CHEBI:33737"/>
        <dbReference type="ChEBI" id="CHEBI:33738"/>
        <dbReference type="ChEBI" id="CHEBI:57783"/>
        <dbReference type="ChEBI" id="CHEBI:58349"/>
        <dbReference type="EC" id="1.18.1.2"/>
    </reaction>
</comment>
<dbReference type="Gene3D" id="3.50.50.60">
    <property type="entry name" value="FAD/NAD(P)-binding domain"/>
    <property type="match status" value="3"/>
</dbReference>
<feature type="binding site" evidence="5">
    <location>
        <position position="320"/>
    </location>
    <ligand>
        <name>FAD</name>
        <dbReference type="ChEBI" id="CHEBI:57692"/>
    </ligand>
</feature>
<keyword evidence="2 5" id="KW-0274">FAD</keyword>
<keyword evidence="8" id="KW-1185">Reference proteome</keyword>
<evidence type="ECO:0000313" key="7">
    <source>
        <dbReference type="EMBL" id="GGB37375.1"/>
    </source>
</evidence>
<dbReference type="Pfam" id="PF07992">
    <property type="entry name" value="Pyr_redox_2"/>
    <property type="match status" value="1"/>
</dbReference>
<organism evidence="7 8">
    <name type="scientific">Tistrella bauzanensis</name>
    <dbReference type="NCBI Taxonomy" id="657419"/>
    <lineage>
        <taxon>Bacteria</taxon>
        <taxon>Pseudomonadati</taxon>
        <taxon>Pseudomonadota</taxon>
        <taxon>Alphaproteobacteria</taxon>
        <taxon>Geminicoccales</taxon>
        <taxon>Geminicoccaceae</taxon>
        <taxon>Tistrella</taxon>
    </lineage>
</organism>
<comment type="caution">
    <text evidence="5">Lacks conserved residue(s) required for the propagation of feature annotation.</text>
</comment>
<feature type="binding site" evidence="5">
    <location>
        <position position="116"/>
    </location>
    <ligand>
        <name>FAD</name>
        <dbReference type="ChEBI" id="CHEBI:57692"/>
    </ligand>
</feature>
<dbReference type="InterPro" id="IPR050097">
    <property type="entry name" value="Ferredoxin-NADP_redctase_2"/>
</dbReference>
<reference evidence="8" key="1">
    <citation type="journal article" date="2019" name="Int. J. Syst. Evol. Microbiol.">
        <title>The Global Catalogue of Microorganisms (GCM) 10K type strain sequencing project: providing services to taxonomists for standard genome sequencing and annotation.</title>
        <authorList>
            <consortium name="The Broad Institute Genomics Platform"/>
            <consortium name="The Broad Institute Genome Sequencing Center for Infectious Disease"/>
            <person name="Wu L."/>
            <person name="Ma J."/>
        </authorList>
    </citation>
    <scope>NUCLEOTIDE SEQUENCE [LARGE SCALE GENOMIC DNA]</scope>
    <source>
        <strain evidence="8">CGMCC 1.10188</strain>
    </source>
</reference>
<evidence type="ECO:0000256" key="2">
    <source>
        <dbReference type="ARBA" id="ARBA00022827"/>
    </source>
</evidence>
<keyword evidence="3 5" id="KW-0521">NADP</keyword>
<dbReference type="InterPro" id="IPR036188">
    <property type="entry name" value="FAD/NAD-bd_sf"/>
</dbReference>
<evidence type="ECO:0000256" key="1">
    <source>
        <dbReference type="ARBA" id="ARBA00022630"/>
    </source>
</evidence>
<feature type="binding site" evidence="5">
    <location>
        <position position="76"/>
    </location>
    <ligand>
        <name>FAD</name>
        <dbReference type="ChEBI" id="CHEBI:57692"/>
    </ligand>
</feature>
<proteinExistence type="inferred from homology"/>
<feature type="binding site" evidence="5">
    <location>
        <position position="71"/>
    </location>
    <ligand>
        <name>FAD</name>
        <dbReference type="ChEBI" id="CHEBI:57692"/>
    </ligand>
</feature>
<dbReference type="EMBL" id="BMDZ01000017">
    <property type="protein sequence ID" value="GGB37375.1"/>
    <property type="molecule type" value="Genomic_DNA"/>
</dbReference>
<dbReference type="EC" id="1.18.1.2" evidence="5"/>
<feature type="binding site" evidence="5">
    <location>
        <position position="152"/>
    </location>
    <ligand>
        <name>FAD</name>
        <dbReference type="ChEBI" id="CHEBI:57692"/>
    </ligand>
</feature>
<comment type="subunit">
    <text evidence="5">Homodimer.</text>
</comment>
<feature type="binding site" evidence="5">
    <location>
        <position position="63"/>
    </location>
    <ligand>
        <name>FAD</name>
        <dbReference type="ChEBI" id="CHEBI:57692"/>
    </ligand>
</feature>
<protein>
    <recommendedName>
        <fullName evidence="5">Ferredoxin--NADP reductase</fullName>
        <shortName evidence="5">FNR</shortName>
        <shortName evidence="5">Fd-NADP(+) reductase</shortName>
        <ecNumber evidence="5">1.18.1.2</ecNumber>
    </recommendedName>
</protein>
<evidence type="ECO:0000256" key="3">
    <source>
        <dbReference type="ARBA" id="ARBA00022857"/>
    </source>
</evidence>
<dbReference type="InterPro" id="IPR022890">
    <property type="entry name" value="Fd--NADP_Rdtase_type_2"/>
</dbReference>
<feature type="domain" description="FAD/NAD(P)-binding" evidence="6">
    <location>
        <begin position="35"/>
        <end position="327"/>
    </location>
</feature>
<dbReference type="HAMAP" id="MF_01685">
    <property type="entry name" value="FENR2"/>
    <property type="match status" value="1"/>
</dbReference>
<sequence>MTATSTTFDPAVYGITPGAAGDIAATPPGGQHQTDIAVIGAGPVGLFSVFEAGMLKLKAHVIDALPHIGGQCSAMYPEKPIYDIPAWPKIEAQALIDQLAGQAAPFDPVWHLGQQVVSMARDTDTGDWLVGTDKATQIRAKAVLIGAGVGAFGPNRPPLTGIEDYEERSVFYRVARKEAFRGKRVVIAGGGDSALDWAIELADIAAAIMVIHRRPKFRGAPESVAKLHALAAQGKIELVVPYQLHGLEGDPAAGRLDIVTVADLDGNVRRLDADILLPFFGLSMNLGPILEWGLALDQHHITAEPTTMATSLPGVFAIGDIARYPHKLKLILSGFAEAASAVHAAREICRPGEVMHFEYSTTKGVPGA</sequence>
<comment type="similarity">
    <text evidence="5">Belongs to the ferredoxin--NADP reductase type 2 family.</text>
</comment>
<gene>
    <name evidence="7" type="ORF">GCM10011505_18540</name>
</gene>
<dbReference type="Proteomes" id="UP000603352">
    <property type="component" value="Unassembled WGS sequence"/>
</dbReference>
<keyword evidence="4 5" id="KW-0560">Oxidoreductase</keyword>
<dbReference type="PANTHER" id="PTHR48105">
    <property type="entry name" value="THIOREDOXIN REDUCTASE 1-RELATED-RELATED"/>
    <property type="match status" value="1"/>
</dbReference>
<evidence type="ECO:0000256" key="5">
    <source>
        <dbReference type="HAMAP-Rule" id="MF_01685"/>
    </source>
</evidence>
<name>A0ABQ1IEY6_9PROT</name>
<accession>A0ABQ1IEY6</accession>
<evidence type="ECO:0000259" key="6">
    <source>
        <dbReference type="Pfam" id="PF07992"/>
    </source>
</evidence>
<comment type="cofactor">
    <cofactor evidence="5">
        <name>FAD</name>
        <dbReference type="ChEBI" id="CHEBI:57692"/>
    </cofactor>
    <text evidence="5">Binds 1 FAD per subunit.</text>
</comment>
<dbReference type="InterPro" id="IPR023753">
    <property type="entry name" value="FAD/NAD-binding_dom"/>
</dbReference>
<dbReference type="PRINTS" id="PR00469">
    <property type="entry name" value="PNDRDTASEII"/>
</dbReference>
<dbReference type="SUPFAM" id="SSF51905">
    <property type="entry name" value="FAD/NAD(P)-binding domain"/>
    <property type="match status" value="1"/>
</dbReference>
<dbReference type="RefSeq" id="WP_188577089.1">
    <property type="nucleotide sequence ID" value="NZ_BMDZ01000017.1"/>
</dbReference>
<evidence type="ECO:0000313" key="8">
    <source>
        <dbReference type="Proteomes" id="UP000603352"/>
    </source>
</evidence>